<dbReference type="InterPro" id="IPR015093">
    <property type="entry name" value="Card1_endonucl_dom"/>
</dbReference>
<sequence>MSTLIQNVSRSAIPNLVAIRTFKPSKVIWVCPEDAKQYCERLYQWAKAEVPQQEVWAVETSNPKKLSSQLLAKFSGLDSEGQYVYHLSSGPKVLTSIGMSAFLLNFDQKHGEVIVYDEPNQSFDVLYPTERDDQYPSELVSLEEMLKAHGNSYDRNRPMRSTHTCQKRLPHVEQLKALSPDVKRAMKGKVLNGLHAPDSTHREFSLVSKKSGKTIHEFPEPLIRAFRIVGEIGLLKNLTIGSSGHLSFSAQDNNVYGYINGGWLEDWVGGVLADLEWSGAGVGVQVLMDAALSNNDSQEIDFLGARNNKLVYLSCKHTAKLTSDELFELDSLRDDLCGDGNFTIGIVHAGAIGLGMMDKAKRLNINVINPWAKNAAQELKRIIS</sequence>
<name>A0A5R9GXP9_9PROT</name>
<reference evidence="2 3" key="1">
    <citation type="journal article" date="2019" name="Appl. Environ. Microbiol.">
        <title>Environmental Evidence and Genomic Insight of Iron-oxidizing Bacteria Preference Towards More Corrosion Resistant Stainless Steel at Higher Salinities.</title>
        <authorList>
            <person name="Garrison C.E."/>
            <person name="Price K.A."/>
            <person name="Field E.K."/>
        </authorList>
    </citation>
    <scope>NUCLEOTIDE SEQUENCE [LARGE SCALE GENOMIC DNA]</scope>
    <source>
        <strain evidence="2 3">P3</strain>
    </source>
</reference>
<dbReference type="AlphaFoldDB" id="A0A5R9GXP9"/>
<dbReference type="Gene3D" id="3.40.1350.10">
    <property type="match status" value="1"/>
</dbReference>
<feature type="domain" description="Card1 endonuclease" evidence="1">
    <location>
        <begin position="257"/>
        <end position="338"/>
    </location>
</feature>
<dbReference type="InterPro" id="IPR011856">
    <property type="entry name" value="tRNA_endonuc-like_dom_sf"/>
</dbReference>
<comment type="caution">
    <text evidence="2">The sequence shown here is derived from an EMBL/GenBank/DDBJ whole genome shotgun (WGS) entry which is preliminary data.</text>
</comment>
<gene>
    <name evidence="2" type="ORF">FEF65_03255</name>
</gene>
<evidence type="ECO:0000313" key="3">
    <source>
        <dbReference type="Proteomes" id="UP000306585"/>
    </source>
</evidence>
<dbReference type="SUPFAM" id="SSF52980">
    <property type="entry name" value="Restriction endonuclease-like"/>
    <property type="match status" value="1"/>
</dbReference>
<organism evidence="2 3">
    <name type="scientific">Mariprofundus erugo</name>
    <dbReference type="NCBI Taxonomy" id="2528639"/>
    <lineage>
        <taxon>Bacteria</taxon>
        <taxon>Pseudomonadati</taxon>
        <taxon>Pseudomonadota</taxon>
        <taxon>Candidatius Mariprofundia</taxon>
        <taxon>Mariprofundales</taxon>
        <taxon>Mariprofundaceae</taxon>
        <taxon>Mariprofundus</taxon>
    </lineage>
</organism>
<protein>
    <submittedName>
        <fullName evidence="2">DUF1887 family protein</fullName>
    </submittedName>
</protein>
<evidence type="ECO:0000259" key="1">
    <source>
        <dbReference type="Pfam" id="PF09002"/>
    </source>
</evidence>
<evidence type="ECO:0000313" key="2">
    <source>
        <dbReference type="EMBL" id="TLS68727.1"/>
    </source>
</evidence>
<dbReference type="EMBL" id="VBRY01000002">
    <property type="protein sequence ID" value="TLS68727.1"/>
    <property type="molecule type" value="Genomic_DNA"/>
</dbReference>
<dbReference type="GO" id="GO:0003676">
    <property type="term" value="F:nucleic acid binding"/>
    <property type="evidence" value="ECO:0007669"/>
    <property type="project" value="InterPro"/>
</dbReference>
<dbReference type="InterPro" id="IPR011335">
    <property type="entry name" value="Restrct_endonuc-II-like"/>
</dbReference>
<dbReference type="Gene3D" id="3.40.50.10770">
    <property type="entry name" value="Hypothetical protein VC1899 like domain (Restriction endonuclease-like)"/>
    <property type="match status" value="1"/>
</dbReference>
<dbReference type="Proteomes" id="UP000306585">
    <property type="component" value="Unassembled WGS sequence"/>
</dbReference>
<proteinExistence type="predicted"/>
<dbReference type="Pfam" id="PF09002">
    <property type="entry name" value="Card1_endonuc"/>
    <property type="match status" value="1"/>
</dbReference>
<keyword evidence="3" id="KW-1185">Reference proteome</keyword>
<accession>A0A5R9GXP9</accession>